<dbReference type="PANTHER" id="PTHR24123">
    <property type="entry name" value="ANKYRIN REPEAT-CONTAINING"/>
    <property type="match status" value="1"/>
</dbReference>
<dbReference type="SUPFAM" id="SSF48403">
    <property type="entry name" value="Ankyrin repeat"/>
    <property type="match status" value="2"/>
</dbReference>
<dbReference type="AlphaFoldDB" id="A0AAV9WEN4"/>
<feature type="repeat" description="ANK" evidence="3">
    <location>
        <begin position="686"/>
        <end position="718"/>
    </location>
</feature>
<dbReference type="InterPro" id="IPR051165">
    <property type="entry name" value="Multifunctional_ANK_Repeat"/>
</dbReference>
<gene>
    <name evidence="6" type="ORF">TWF481_005331</name>
</gene>
<dbReference type="Proteomes" id="UP001370758">
    <property type="component" value="Unassembled WGS sequence"/>
</dbReference>
<evidence type="ECO:0000313" key="6">
    <source>
        <dbReference type="EMBL" id="KAK6506871.1"/>
    </source>
</evidence>
<evidence type="ECO:0000259" key="5">
    <source>
        <dbReference type="Pfam" id="PF24883"/>
    </source>
</evidence>
<dbReference type="InterPro" id="IPR027417">
    <property type="entry name" value="P-loop_NTPase"/>
</dbReference>
<keyword evidence="1" id="KW-0677">Repeat</keyword>
<dbReference type="InterPro" id="IPR054471">
    <property type="entry name" value="GPIID_WHD"/>
</dbReference>
<sequence length="1150" mass="127238">MAAAAYASDLIKKISPRKVEVEKKIIEISQISKILSSISQDANEIRSNVEDIRQDIDYLISREGQATMRSWISPPDPSTNYNAALREHQPGSGLWFLEGPTFTEWKTQRNSLLWLHVIPGCGKTVLSSIIITHLKQIYPRRLLYFFFDYKDINKQSLEKMLRSLISQLYHQFVEDSSRILEALFASCNGGKDQPACRSLWEAFSSMVERIGEIWLVLDALDECGIRKRKELLSWIQDITTDSESRNIHLLITSRRETDIASVVEKCTARCGILHIKSDLISEDINAYIKFRVQEDAEFSRWRDHTTTEHNRVLIEKTLSNKSNGMFRWAKCQLDVLGDCLDPQSLHAALESLPETLEETYARILRNIPSQYKQKAMMILQFLTYSPVPLRVEQIVDALAVNTNAQHYFDPSDRMPCPDEILCYCPGLVVMGSSYGKQWLQLAHLSVREYLVSQRLDSVDLQISRSLEPVNANTDIAKVCLAYLIVASGPSASSVDDVSTQYPFASYCADYWATFVKIAGEADEGLVDLIVQLLGNQELYLKSREFEYGRGIYHKKQGNITLRYAWKMGLKKSTERLLRQSKDIDHGCVDTLITAIRQGDEHTVNLRLGRGNSGWEYSGCVLNVINGLEFEDLHHLALLGSLLDSCRCDGVRINQTDALRKASTAGSYRIVKLLLERGADANRSEVSSNTPISVATRGGHFDVVKLLLDHNADADGTHKAYWQPESPLTIASYQGYSNIAKQLLDHGANVNGIYPSCNPIVRASSHGHYAIVEMLLDHGANANGIGKFYGHPLVEASVRGYHAIVKLLLDRGADFDVSREPYGTALCAAASKGDFIATEALLRKGCKDSINKYSKTYDSALVAASREGYLRIVEILLESGASIETDGGIYGSALVAASRGGHQAIVEVLLKNGADIEAGEGYYGSALCAASFAGHIGIVETLLDNGANIEAGRTVYGSALYTALRKNKADVAELLLSRGAEVDLDKALVELVPLNILGSCQLLLNRGASVDPDMLSLASTKMGLELLKLLLQKGEFDRDSDSGNKALFTASTHGYHDIAEVLLNQFTYTAPGSRSHALYLASNRGHYRVVELILNIGTYTGKATAALYTAAAQGHKDIVKLILQSNVPADKTRALEAASKKEYHEIVEMLS</sequence>
<dbReference type="Gene3D" id="3.40.50.300">
    <property type="entry name" value="P-loop containing nucleotide triphosphate hydrolases"/>
    <property type="match status" value="1"/>
</dbReference>
<comment type="caution">
    <text evidence="6">The sequence shown here is derived from an EMBL/GenBank/DDBJ whole genome shotgun (WGS) entry which is preliminary data.</text>
</comment>
<keyword evidence="7" id="KW-1185">Reference proteome</keyword>
<proteinExistence type="predicted"/>
<dbReference type="PROSITE" id="PS50088">
    <property type="entry name" value="ANK_REPEAT"/>
    <property type="match status" value="8"/>
</dbReference>
<protein>
    <recommendedName>
        <fullName evidence="8">NACHT domain-containing protein</fullName>
    </recommendedName>
</protein>
<evidence type="ECO:0000256" key="1">
    <source>
        <dbReference type="ARBA" id="ARBA00022737"/>
    </source>
</evidence>
<evidence type="ECO:0008006" key="8">
    <source>
        <dbReference type="Google" id="ProtNLM"/>
    </source>
</evidence>
<evidence type="ECO:0000256" key="2">
    <source>
        <dbReference type="ARBA" id="ARBA00023043"/>
    </source>
</evidence>
<keyword evidence="2 3" id="KW-0040">ANK repeat</keyword>
<feature type="repeat" description="ANK" evidence="3">
    <location>
        <begin position="957"/>
        <end position="986"/>
    </location>
</feature>
<organism evidence="6 7">
    <name type="scientific">Arthrobotrys musiformis</name>
    <dbReference type="NCBI Taxonomy" id="47236"/>
    <lineage>
        <taxon>Eukaryota</taxon>
        <taxon>Fungi</taxon>
        <taxon>Dikarya</taxon>
        <taxon>Ascomycota</taxon>
        <taxon>Pezizomycotina</taxon>
        <taxon>Orbiliomycetes</taxon>
        <taxon>Orbiliales</taxon>
        <taxon>Orbiliaceae</taxon>
        <taxon>Arthrobotrys</taxon>
    </lineage>
</organism>
<evidence type="ECO:0000256" key="3">
    <source>
        <dbReference type="PROSITE-ProRule" id="PRU00023"/>
    </source>
</evidence>
<dbReference type="InterPro" id="IPR056884">
    <property type="entry name" value="NPHP3-like_N"/>
</dbReference>
<dbReference type="InterPro" id="IPR002110">
    <property type="entry name" value="Ankyrin_rpt"/>
</dbReference>
<feature type="domain" description="GPI inositol-deacylase winged helix" evidence="4">
    <location>
        <begin position="369"/>
        <end position="457"/>
    </location>
</feature>
<feature type="repeat" description="ANK" evidence="3">
    <location>
        <begin position="653"/>
        <end position="685"/>
    </location>
</feature>
<evidence type="ECO:0000259" key="4">
    <source>
        <dbReference type="Pfam" id="PF22939"/>
    </source>
</evidence>
<feature type="repeat" description="ANK" evidence="3">
    <location>
        <begin position="855"/>
        <end position="887"/>
    </location>
</feature>
<name>A0AAV9WEN4_9PEZI</name>
<dbReference type="SMART" id="SM00248">
    <property type="entry name" value="ANK"/>
    <property type="match status" value="14"/>
</dbReference>
<dbReference type="InterPro" id="IPR036770">
    <property type="entry name" value="Ankyrin_rpt-contain_sf"/>
</dbReference>
<feature type="repeat" description="ANK" evidence="3">
    <location>
        <begin position="722"/>
        <end position="750"/>
    </location>
</feature>
<dbReference type="Pfam" id="PF24883">
    <property type="entry name" value="NPHP3_N"/>
    <property type="match status" value="1"/>
</dbReference>
<dbReference type="SUPFAM" id="SSF52540">
    <property type="entry name" value="P-loop containing nucleoside triphosphate hydrolases"/>
    <property type="match status" value="1"/>
</dbReference>
<dbReference type="PROSITE" id="PS50297">
    <property type="entry name" value="ANK_REP_REGION"/>
    <property type="match status" value="3"/>
</dbReference>
<reference evidence="6 7" key="1">
    <citation type="submission" date="2023-08" db="EMBL/GenBank/DDBJ databases">
        <authorList>
            <person name="Palmer J.M."/>
        </authorList>
    </citation>
    <scope>NUCLEOTIDE SEQUENCE [LARGE SCALE GENOMIC DNA]</scope>
    <source>
        <strain evidence="6 7">TWF481</strain>
    </source>
</reference>
<dbReference type="Gene3D" id="1.25.40.20">
    <property type="entry name" value="Ankyrin repeat-containing domain"/>
    <property type="match status" value="3"/>
</dbReference>
<dbReference type="Pfam" id="PF22939">
    <property type="entry name" value="WHD_GPIID"/>
    <property type="match status" value="1"/>
</dbReference>
<feature type="repeat" description="ANK" evidence="3">
    <location>
        <begin position="791"/>
        <end position="819"/>
    </location>
</feature>
<accession>A0AAV9WEN4</accession>
<feature type="repeat" description="ANK" evidence="3">
    <location>
        <begin position="891"/>
        <end position="920"/>
    </location>
</feature>
<dbReference type="EMBL" id="JAVHJL010000003">
    <property type="protein sequence ID" value="KAK6506871.1"/>
    <property type="molecule type" value="Genomic_DNA"/>
</dbReference>
<feature type="repeat" description="ANK" evidence="3">
    <location>
        <begin position="754"/>
        <end position="786"/>
    </location>
</feature>
<feature type="domain" description="Nephrocystin 3-like N-terminal" evidence="5">
    <location>
        <begin position="91"/>
        <end position="254"/>
    </location>
</feature>
<dbReference type="PANTHER" id="PTHR24123:SF33">
    <property type="entry name" value="PROTEIN HOS4"/>
    <property type="match status" value="1"/>
</dbReference>
<evidence type="ECO:0000313" key="7">
    <source>
        <dbReference type="Proteomes" id="UP001370758"/>
    </source>
</evidence>
<dbReference type="Pfam" id="PF12796">
    <property type="entry name" value="Ank_2"/>
    <property type="match status" value="5"/>
</dbReference>